<comment type="caution">
    <text evidence="4">The sequence shown here is derived from an EMBL/GenBank/DDBJ whole genome shotgun (WGS) entry which is preliminary data.</text>
</comment>
<dbReference type="Gene3D" id="3.10.20.890">
    <property type="match status" value="2"/>
</dbReference>
<gene>
    <name evidence="4" type="ORF">L2772_08715</name>
</gene>
<feature type="region of interest" description="Disordered" evidence="2">
    <location>
        <begin position="1"/>
        <end position="38"/>
    </location>
</feature>
<evidence type="ECO:0000313" key="5">
    <source>
        <dbReference type="Proteomes" id="UP001211420"/>
    </source>
</evidence>
<keyword evidence="5" id="KW-1185">Reference proteome</keyword>
<feature type="non-terminal residue" evidence="4">
    <location>
        <position position="1"/>
    </location>
</feature>
<dbReference type="EMBL" id="JAKHPW010000035">
    <property type="protein sequence ID" value="MCZ3622916.1"/>
    <property type="molecule type" value="Genomic_DNA"/>
</dbReference>
<feature type="non-terminal residue" evidence="4">
    <location>
        <position position="165"/>
    </location>
</feature>
<dbReference type="Pfam" id="PF18938">
    <property type="entry name" value="aRib"/>
    <property type="match status" value="2"/>
</dbReference>
<dbReference type="Proteomes" id="UP001211420">
    <property type="component" value="Unassembled WGS sequence"/>
</dbReference>
<dbReference type="InterPro" id="IPR044024">
    <property type="entry name" value="aRib"/>
</dbReference>
<proteinExistence type="predicted"/>
<evidence type="ECO:0000313" key="4">
    <source>
        <dbReference type="EMBL" id="MCZ3622916.1"/>
    </source>
</evidence>
<feature type="domain" description="Atypical Rib" evidence="3">
    <location>
        <begin position="90"/>
        <end position="150"/>
    </location>
</feature>
<sequence length="165" mass="18149">DTDLNSFDKTTVKDADKLTDEEKGQVAENIKKSNGDKDITNIDVKDNGRTIVTFGDGTQKELTPDQTIISSKMGDPLINTGDADNYNGKPVRVPVKGDGDLTDVQKQEVIKNVKDTDKHITDVTVKPDGTATITFEDGTQKDLTPDQTIKRYDFGEPLFNEGEDK</sequence>
<keyword evidence="1" id="KW-0732">Signal</keyword>
<organism evidence="4 5">
    <name type="scientific">Lactobacillus mulieris</name>
    <dbReference type="NCBI Taxonomy" id="2508708"/>
    <lineage>
        <taxon>Bacteria</taxon>
        <taxon>Bacillati</taxon>
        <taxon>Bacillota</taxon>
        <taxon>Bacilli</taxon>
        <taxon>Lactobacillales</taxon>
        <taxon>Lactobacillaceae</taxon>
        <taxon>Lactobacillus</taxon>
    </lineage>
</organism>
<evidence type="ECO:0000256" key="2">
    <source>
        <dbReference type="SAM" id="MobiDB-lite"/>
    </source>
</evidence>
<evidence type="ECO:0000259" key="3">
    <source>
        <dbReference type="Pfam" id="PF18938"/>
    </source>
</evidence>
<name>A0ABT4K6T2_9LACO</name>
<evidence type="ECO:0000256" key="1">
    <source>
        <dbReference type="ARBA" id="ARBA00022729"/>
    </source>
</evidence>
<reference evidence="4 5" key="1">
    <citation type="submission" date="2022-01" db="EMBL/GenBank/DDBJ databases">
        <title>VMRC isolate genome collection.</title>
        <authorList>
            <person name="France M."/>
            <person name="Rutt L."/>
            <person name="Humphrys M."/>
            <person name="Ravel J."/>
        </authorList>
    </citation>
    <scope>NUCLEOTIDE SEQUENCE [LARGE SCALE GENOMIC DNA]</scope>
    <source>
        <strain evidence="4 5">C0172B4</strain>
    </source>
</reference>
<accession>A0ABT4K6T2</accession>
<protein>
    <recommendedName>
        <fullName evidence="3">Atypical Rib domain-containing protein</fullName>
    </recommendedName>
</protein>
<feature type="region of interest" description="Disordered" evidence="2">
    <location>
        <begin position="70"/>
        <end position="99"/>
    </location>
</feature>
<feature type="compositionally biased region" description="Basic and acidic residues" evidence="2">
    <location>
        <begin position="10"/>
        <end position="38"/>
    </location>
</feature>
<feature type="domain" description="Atypical Rib" evidence="3">
    <location>
        <begin position="3"/>
        <end position="68"/>
    </location>
</feature>